<evidence type="ECO:0000313" key="10">
    <source>
        <dbReference type="EMBL" id="VED74531.1"/>
    </source>
</evidence>
<dbReference type="Proteomes" id="UP000254454">
    <property type="component" value="Unassembled WGS sequence"/>
</dbReference>
<keyword evidence="1 2" id="KW-0732">Signal</keyword>
<evidence type="ECO:0000313" key="15">
    <source>
        <dbReference type="Proteomes" id="UP001235723"/>
    </source>
</evidence>
<dbReference type="InterPro" id="IPR029058">
    <property type="entry name" value="AB_hydrolase_fold"/>
</dbReference>
<evidence type="ECO:0000313" key="8">
    <source>
        <dbReference type="EMBL" id="QLV01272.1"/>
    </source>
</evidence>
<accession>A0A2B7LHX5</accession>
<evidence type="ECO:0000313" key="14">
    <source>
        <dbReference type="Proteomes" id="UP000518474"/>
    </source>
</evidence>
<dbReference type="GeneID" id="86945206"/>
<dbReference type="PANTHER" id="PTHR43037:SF1">
    <property type="entry name" value="BLL1128 PROTEIN"/>
    <property type="match status" value="1"/>
</dbReference>
<evidence type="ECO:0000256" key="2">
    <source>
        <dbReference type="SAM" id="SignalP"/>
    </source>
</evidence>
<dbReference type="Pfam" id="PF00326">
    <property type="entry name" value="Peptidase_S9"/>
    <property type="match status" value="1"/>
</dbReference>
<dbReference type="Proteomes" id="UP000518474">
    <property type="component" value="Unassembled WGS sequence"/>
</dbReference>
<organism evidence="9 11">
    <name type="scientific">Escherichia marmotae</name>
    <dbReference type="NCBI Taxonomy" id="1499973"/>
    <lineage>
        <taxon>Bacteria</taxon>
        <taxon>Pseudomonadati</taxon>
        <taxon>Pseudomonadota</taxon>
        <taxon>Gammaproteobacteria</taxon>
        <taxon>Enterobacterales</taxon>
        <taxon>Enterobacteriaceae</taxon>
        <taxon>Escherichia</taxon>
    </lineage>
</organism>
<reference evidence="9 11" key="1">
    <citation type="submission" date="2018-06" db="EMBL/GenBank/DDBJ databases">
        <title>Recombination Drives Gene Content and Phenotype Evolution in Wild Type E. coli Strains.</title>
        <authorList>
            <person name="Field C.M."/>
            <person name="Silander O.K."/>
            <person name="Van Nimwegen E."/>
        </authorList>
    </citation>
    <scope>NUCLEOTIDE SEQUENCE [LARGE SCALE GENOMIC DNA]</scope>
    <source>
        <strain evidence="9 11">SC344</strain>
    </source>
</reference>
<evidence type="ECO:0000256" key="1">
    <source>
        <dbReference type="ARBA" id="ARBA00022729"/>
    </source>
</evidence>
<evidence type="ECO:0000259" key="3">
    <source>
        <dbReference type="Pfam" id="PF00326"/>
    </source>
</evidence>
<feature type="signal peptide" evidence="2">
    <location>
        <begin position="1"/>
        <end position="26"/>
    </location>
</feature>
<sequence>MPTRREFLIKSVAGALIVSMPRIVFANTNNKAINATAITQVFGDGVRLIAIAVEFEKPINKEELSTIEFSVKNYHINKTFVSQSTALVEAKSGKYAILELEHSKPQNEWQETITDPTIQKAAPKQGQGKPTWVAGEKLNQTIKYKDASAVVVTQNTTLETNAVSNLVVDSFRQDEYKDKESGKILKYNFFIPEEQNKPLPLVLFMHDAGATSAQVTTTLFQGLGAVIWAEPEEQMKRPCYVLAPQYNEIIADDDWRTSTLLDTTINLVQYLVKEYKIDPERIYVTGQSGGCMLAIAMNIKYPDFFTASYLVAGKWDAEQVAPIAKNKLWFMASEDDSGAFPSFNAITERLEQFGGKVSRAAWNGQWEPEQYRFAADTLFEEQTNIRYTVFIKDSVFDEYSSREGASGHRNTWRIAYSIEPIREWLFNQRKQ</sequence>
<accession>A0A370UZU7</accession>
<dbReference type="AlphaFoldDB" id="A0A2B7LHX5"/>
<evidence type="ECO:0000313" key="9">
    <source>
        <dbReference type="EMBL" id="RDR20264.1"/>
    </source>
</evidence>
<evidence type="ECO:0000313" key="12">
    <source>
        <dbReference type="Proteomes" id="UP000277464"/>
    </source>
</evidence>
<evidence type="ECO:0000259" key="4">
    <source>
        <dbReference type="Pfam" id="PF18435"/>
    </source>
</evidence>
<protein>
    <submittedName>
        <fullName evidence="9">Esterase PHB depolymerase</fullName>
    </submittedName>
    <submittedName>
        <fullName evidence="10">Poly(3-hydroxybutyrate) depolymerase</fullName>
    </submittedName>
    <submittedName>
        <fullName evidence="5">Prolyl oligopeptidase family serine peptidase</fullName>
    </submittedName>
</protein>
<proteinExistence type="predicted"/>
<dbReference type="InterPro" id="IPR050955">
    <property type="entry name" value="Plant_Biomass_Hydrol_Est"/>
</dbReference>
<dbReference type="Gene3D" id="3.40.50.1820">
    <property type="entry name" value="alpha/beta hydrolase"/>
    <property type="match status" value="1"/>
</dbReference>
<dbReference type="EMBL" id="CP056159">
    <property type="protein sequence ID" value="QLV01272.1"/>
    <property type="molecule type" value="Genomic_DNA"/>
</dbReference>
<dbReference type="EMBL" id="JANPXH010000011">
    <property type="protein sequence ID" value="MCR6676404.1"/>
    <property type="molecule type" value="Genomic_DNA"/>
</dbReference>
<dbReference type="InterPro" id="IPR001375">
    <property type="entry name" value="Peptidase_S9_cat"/>
</dbReference>
<evidence type="ECO:0000313" key="7">
    <source>
        <dbReference type="EMBL" id="MDQ9295418.1"/>
    </source>
</evidence>
<feature type="chain" id="PRO_5044572972" evidence="2">
    <location>
        <begin position="27"/>
        <end position="431"/>
    </location>
</feature>
<dbReference type="EMBL" id="QONO01000297">
    <property type="protein sequence ID" value="RDR20264.1"/>
    <property type="molecule type" value="Genomic_DNA"/>
</dbReference>
<gene>
    <name evidence="9" type="ORF">C4A13_00287</name>
    <name evidence="5" type="ORF">HV245_20980</name>
    <name evidence="8" type="ORF">HV284_09325</name>
    <name evidence="7" type="ORF">KJE03_18430</name>
    <name evidence="10" type="ORF">NCTC8196_01061</name>
    <name evidence="6" type="ORF">NVV43_12365</name>
</gene>
<dbReference type="SUPFAM" id="SSF53474">
    <property type="entry name" value="alpha/beta-Hydrolases"/>
    <property type="match status" value="1"/>
</dbReference>
<dbReference type="Pfam" id="PF18435">
    <property type="entry name" value="EstA_Ig_like"/>
    <property type="match status" value="1"/>
</dbReference>
<name>A0A2B7LHX5_9ESCH</name>
<reference evidence="7 15" key="4">
    <citation type="submission" date="2021-05" db="EMBL/GenBank/DDBJ databases">
        <title>Genome sequence of E. marmotae isolates.</title>
        <authorList>
            <person name="Binsker U."/>
            <person name="Hammerl J.A."/>
        </authorList>
    </citation>
    <scope>NUCLEOTIDE SEQUENCE [LARGE SCALE GENOMIC DNA]</scope>
    <source>
        <strain evidence="7 15">21-MO00586</strain>
    </source>
</reference>
<dbReference type="Proteomes" id="UP000512115">
    <property type="component" value="Chromosome"/>
</dbReference>
<keyword evidence="15" id="KW-1185">Reference proteome</keyword>
<dbReference type="GO" id="GO:0008236">
    <property type="term" value="F:serine-type peptidase activity"/>
    <property type="evidence" value="ECO:0007669"/>
    <property type="project" value="InterPro"/>
</dbReference>
<dbReference type="Proteomes" id="UP000277464">
    <property type="component" value="Chromosome"/>
</dbReference>
<dbReference type="PANTHER" id="PTHR43037">
    <property type="entry name" value="UNNAMED PRODUCT-RELATED"/>
    <property type="match status" value="1"/>
</dbReference>
<reference evidence="6" key="5">
    <citation type="submission" date="2022-07" db="EMBL/GenBank/DDBJ databases">
        <title>Diversity of ethanolamine utilization by human commensal Escherichia coli.</title>
        <authorList>
            <person name="Jubelin G."/>
        </authorList>
    </citation>
    <scope>NUCLEOTIDE SEQUENCE</scope>
    <source>
        <strain evidence="6">S1</strain>
    </source>
</reference>
<dbReference type="InterPro" id="IPR041172">
    <property type="entry name" value="EstA_Ig-like_N"/>
</dbReference>
<evidence type="ECO:0000313" key="11">
    <source>
        <dbReference type="Proteomes" id="UP000254454"/>
    </source>
</evidence>
<dbReference type="EMBL" id="JABXPT010000015">
    <property type="protein sequence ID" value="MBA7900592.1"/>
    <property type="molecule type" value="Genomic_DNA"/>
</dbReference>
<dbReference type="Proteomes" id="UP001235723">
    <property type="component" value="Unassembled WGS sequence"/>
</dbReference>
<evidence type="ECO:0000313" key="5">
    <source>
        <dbReference type="EMBL" id="MBA7900592.1"/>
    </source>
</evidence>
<dbReference type="GO" id="GO:0006508">
    <property type="term" value="P:proteolysis"/>
    <property type="evidence" value="ECO:0007669"/>
    <property type="project" value="InterPro"/>
</dbReference>
<feature type="domain" description="Esterase Ig-like N-terminal" evidence="4">
    <location>
        <begin position="34"/>
        <end position="161"/>
    </location>
</feature>
<feature type="domain" description="Peptidase S9 prolyl oligopeptidase catalytic" evidence="3">
    <location>
        <begin position="258"/>
        <end position="320"/>
    </location>
</feature>
<dbReference type="EMBL" id="JAHCRT010000018">
    <property type="protein sequence ID" value="MDQ9295418.1"/>
    <property type="molecule type" value="Genomic_DNA"/>
</dbReference>
<evidence type="ECO:0000313" key="6">
    <source>
        <dbReference type="EMBL" id="MCR6676404.1"/>
    </source>
</evidence>
<evidence type="ECO:0000313" key="13">
    <source>
        <dbReference type="Proteomes" id="UP000512115"/>
    </source>
</evidence>
<dbReference type="Proteomes" id="UP001206878">
    <property type="component" value="Unassembled WGS sequence"/>
</dbReference>
<reference evidence="10 12" key="2">
    <citation type="submission" date="2018-12" db="EMBL/GenBank/DDBJ databases">
        <authorList>
            <consortium name="Pathogen Informatics"/>
        </authorList>
    </citation>
    <scope>NUCLEOTIDE SEQUENCE [LARGE SCALE GENOMIC DNA]</scope>
    <source>
        <strain evidence="10 12">NCTC8196</strain>
    </source>
</reference>
<dbReference type="RefSeq" id="WP_001143170.1">
    <property type="nucleotide sequence ID" value="NZ_ADKG01000003.1"/>
</dbReference>
<dbReference type="EMBL" id="LR134270">
    <property type="protein sequence ID" value="VED74531.1"/>
    <property type="molecule type" value="Genomic_DNA"/>
</dbReference>
<reference evidence="13 14" key="3">
    <citation type="submission" date="2020-06" db="EMBL/GenBank/DDBJ databases">
        <title>REHAB project genomes.</title>
        <authorList>
            <person name="Shaw L.P."/>
        </authorList>
    </citation>
    <scope>NUCLEOTIDE SEQUENCE [LARGE SCALE GENOMIC DNA]</scope>
    <source>
        <strain evidence="5 14">RHBSTW-00604</strain>
        <strain evidence="8 13">RHBSTW-00814</strain>
    </source>
</reference>